<comment type="similarity">
    <text evidence="6">Belongs to the tRNA(Ile)-lysidine synthase family.</text>
</comment>
<organism evidence="8 9">
    <name type="scientific">Maritalea mediterranea</name>
    <dbReference type="NCBI Taxonomy" id="2909667"/>
    <lineage>
        <taxon>Bacteria</taxon>
        <taxon>Pseudomonadati</taxon>
        <taxon>Pseudomonadota</taxon>
        <taxon>Alphaproteobacteria</taxon>
        <taxon>Hyphomicrobiales</taxon>
        <taxon>Devosiaceae</taxon>
        <taxon>Maritalea</taxon>
    </lineage>
</organism>
<dbReference type="Proteomes" id="UP001201217">
    <property type="component" value="Unassembled WGS sequence"/>
</dbReference>
<evidence type="ECO:0000259" key="7">
    <source>
        <dbReference type="Pfam" id="PF01171"/>
    </source>
</evidence>
<comment type="caution">
    <text evidence="8">The sequence shown here is derived from an EMBL/GenBank/DDBJ whole genome shotgun (WGS) entry which is preliminary data.</text>
</comment>
<evidence type="ECO:0000256" key="2">
    <source>
        <dbReference type="ARBA" id="ARBA00022694"/>
    </source>
</evidence>
<evidence type="ECO:0000256" key="3">
    <source>
        <dbReference type="ARBA" id="ARBA00022741"/>
    </source>
</evidence>
<keyword evidence="9" id="KW-1185">Reference proteome</keyword>
<dbReference type="InterPro" id="IPR014729">
    <property type="entry name" value="Rossmann-like_a/b/a_fold"/>
</dbReference>
<protein>
    <recommendedName>
        <fullName evidence="6">tRNA(Ile)-lysidine synthase</fullName>
        <ecNumber evidence="6">6.3.4.19</ecNumber>
    </recommendedName>
    <alternativeName>
        <fullName evidence="6">tRNA(Ile)-2-lysyl-cytidine synthase</fullName>
    </alternativeName>
    <alternativeName>
        <fullName evidence="6">tRNA(Ile)-lysidine synthetase</fullName>
    </alternativeName>
</protein>
<evidence type="ECO:0000313" key="9">
    <source>
        <dbReference type="Proteomes" id="UP001201217"/>
    </source>
</evidence>
<comment type="function">
    <text evidence="6">Ligates lysine onto the cytidine present at position 34 of the AUA codon-specific tRNA(Ile) that contains the anticodon CAU, in an ATP-dependent manner. Cytidine is converted to lysidine, thus changing the amino acid specificity of the tRNA from methionine to isoleucine.</text>
</comment>
<evidence type="ECO:0000256" key="5">
    <source>
        <dbReference type="ARBA" id="ARBA00048539"/>
    </source>
</evidence>
<gene>
    <name evidence="6 8" type="primary">tilS</name>
    <name evidence="8" type="ORF">L1I42_14465</name>
</gene>
<dbReference type="GO" id="GO:0032267">
    <property type="term" value="F:tRNA(Ile)-lysidine synthase activity"/>
    <property type="evidence" value="ECO:0007669"/>
    <property type="project" value="UniProtKB-EC"/>
</dbReference>
<comment type="catalytic activity">
    <reaction evidence="5 6">
        <text>cytidine(34) in tRNA(Ile2) + L-lysine + ATP = lysidine(34) in tRNA(Ile2) + AMP + diphosphate + H(+)</text>
        <dbReference type="Rhea" id="RHEA:43744"/>
        <dbReference type="Rhea" id="RHEA-COMP:10625"/>
        <dbReference type="Rhea" id="RHEA-COMP:10670"/>
        <dbReference type="ChEBI" id="CHEBI:15378"/>
        <dbReference type="ChEBI" id="CHEBI:30616"/>
        <dbReference type="ChEBI" id="CHEBI:32551"/>
        <dbReference type="ChEBI" id="CHEBI:33019"/>
        <dbReference type="ChEBI" id="CHEBI:82748"/>
        <dbReference type="ChEBI" id="CHEBI:83665"/>
        <dbReference type="ChEBI" id="CHEBI:456215"/>
        <dbReference type="EC" id="6.3.4.19"/>
    </reaction>
</comment>
<keyword evidence="3 6" id="KW-0547">Nucleotide-binding</keyword>
<evidence type="ECO:0000256" key="6">
    <source>
        <dbReference type="HAMAP-Rule" id="MF_01161"/>
    </source>
</evidence>
<evidence type="ECO:0000256" key="1">
    <source>
        <dbReference type="ARBA" id="ARBA00022598"/>
    </source>
</evidence>
<keyword evidence="6" id="KW-0963">Cytoplasm</keyword>
<evidence type="ECO:0000256" key="4">
    <source>
        <dbReference type="ARBA" id="ARBA00022840"/>
    </source>
</evidence>
<dbReference type="CDD" id="cd01992">
    <property type="entry name" value="TilS_N"/>
    <property type="match status" value="1"/>
</dbReference>
<feature type="binding site" evidence="6">
    <location>
        <begin position="35"/>
        <end position="40"/>
    </location>
    <ligand>
        <name>ATP</name>
        <dbReference type="ChEBI" id="CHEBI:30616"/>
    </ligand>
</feature>
<evidence type="ECO:0000313" key="8">
    <source>
        <dbReference type="EMBL" id="MCF4099695.1"/>
    </source>
</evidence>
<proteinExistence type="inferred from homology"/>
<accession>A0ABS9E9Z7</accession>
<sequence>MLDNERSHHDLIEPEFLNYIFAPLFETQKAALAVSGGPDSMALMHLAARFAQMQTDPIALTVLSVDHGLRREAADEAAMVKAAAKALGLTCYVLKPENFHPETRIQESARNVRYHLMRQKMQALEITQLLTAHHLDDQAETFFMRLARGSGLSGLGGMGRTSVGFDLDIVRPLIDVPKADLTAYVQAENIVHVQDPSNQDDRFERVRWRQALKGLQRMGLQAKNIGLSARRLRRADAALDTISEAVYSERVFIDPFGCVVLDHALLTKEPAEIGIRLLARALDDAGGDAASPELAKIEALYDLLCMGKLQMRGQTLGGCGVRGHGDLVQVFREVGRLDDQAHVVAPGDSLDWDCRFRILVASDAPGPVQVQPAASITRAQFDQLMPDMNFVPMDAVRAAPLVSSGDQILALGEHVLGPNIDVFRIFGPNALS</sequence>
<dbReference type="RefSeq" id="WP_236115376.1">
    <property type="nucleotide sequence ID" value="NZ_JAKGTI010000003.1"/>
</dbReference>
<dbReference type="NCBIfam" id="TIGR02432">
    <property type="entry name" value="lysidine_TilS_N"/>
    <property type="match status" value="1"/>
</dbReference>
<comment type="subcellular location">
    <subcellularLocation>
        <location evidence="6">Cytoplasm</location>
    </subcellularLocation>
</comment>
<keyword evidence="2 6" id="KW-0819">tRNA processing</keyword>
<dbReference type="PANTHER" id="PTHR43033:SF1">
    <property type="entry name" value="TRNA(ILE)-LYSIDINE SYNTHASE-RELATED"/>
    <property type="match status" value="1"/>
</dbReference>
<dbReference type="Pfam" id="PF01171">
    <property type="entry name" value="ATP_bind_3"/>
    <property type="match status" value="1"/>
</dbReference>
<keyword evidence="1 6" id="KW-0436">Ligase</keyword>
<dbReference type="SUPFAM" id="SSF52402">
    <property type="entry name" value="Adenine nucleotide alpha hydrolases-like"/>
    <property type="match status" value="1"/>
</dbReference>
<comment type="domain">
    <text evidence="6">The N-terminal region contains the highly conserved SGGXDS motif, predicted to be a P-loop motif involved in ATP binding.</text>
</comment>
<dbReference type="InterPro" id="IPR012094">
    <property type="entry name" value="tRNA_Ile_lys_synt"/>
</dbReference>
<reference evidence="8 9" key="1">
    <citation type="submission" date="2022-01" db="EMBL/GenBank/DDBJ databases">
        <title>Maritalea mediterranea sp. nov., isolated from marine plastic residues from the Malva-rosa beach (Valencia, Spain).</title>
        <authorList>
            <person name="Vidal-Verdu A."/>
            <person name="Molina-Menor E."/>
            <person name="Pascual J."/>
            <person name="Pereto J."/>
            <person name="Porcar M."/>
        </authorList>
    </citation>
    <scope>NUCLEOTIDE SEQUENCE [LARGE SCALE GENOMIC DNA]</scope>
    <source>
        <strain evidence="8 9">P4.10X</strain>
    </source>
</reference>
<dbReference type="InterPro" id="IPR012795">
    <property type="entry name" value="tRNA_Ile_lys_synt_N"/>
</dbReference>
<dbReference type="HAMAP" id="MF_01161">
    <property type="entry name" value="tRNA_Ile_lys_synt"/>
    <property type="match status" value="1"/>
</dbReference>
<name>A0ABS9E9Z7_9HYPH</name>
<dbReference type="EC" id="6.3.4.19" evidence="6"/>
<feature type="domain" description="tRNA(Ile)-lysidine/2-thiocytidine synthase N-terminal" evidence="7">
    <location>
        <begin position="30"/>
        <end position="210"/>
    </location>
</feature>
<dbReference type="EMBL" id="JAKGTI010000003">
    <property type="protein sequence ID" value="MCF4099695.1"/>
    <property type="molecule type" value="Genomic_DNA"/>
</dbReference>
<dbReference type="InterPro" id="IPR011063">
    <property type="entry name" value="TilS/TtcA_N"/>
</dbReference>
<dbReference type="PANTHER" id="PTHR43033">
    <property type="entry name" value="TRNA(ILE)-LYSIDINE SYNTHASE-RELATED"/>
    <property type="match status" value="1"/>
</dbReference>
<keyword evidence="4 6" id="KW-0067">ATP-binding</keyword>
<dbReference type="Gene3D" id="3.40.50.620">
    <property type="entry name" value="HUPs"/>
    <property type="match status" value="1"/>
</dbReference>